<organism evidence="8">
    <name type="scientific">uncultured Sphingosinicella sp</name>
    <dbReference type="NCBI Taxonomy" id="478748"/>
    <lineage>
        <taxon>Bacteria</taxon>
        <taxon>Pseudomonadati</taxon>
        <taxon>Pseudomonadota</taxon>
        <taxon>Alphaproteobacteria</taxon>
        <taxon>Sphingomonadales</taxon>
        <taxon>Sphingosinicellaceae</taxon>
        <taxon>Sphingosinicella</taxon>
        <taxon>environmental samples</taxon>
    </lineage>
</organism>
<protein>
    <recommendedName>
        <fullName evidence="4">UDP-N-acetylglucosamine 2-epimerase (non-hydrolyzing)</fullName>
        <ecNumber evidence="4">5.1.3.14</ecNumber>
    </recommendedName>
</protein>
<evidence type="ECO:0000256" key="6">
    <source>
        <dbReference type="SAM" id="MobiDB-lite"/>
    </source>
</evidence>
<proteinExistence type="inferred from homology"/>
<dbReference type="CDD" id="cd03786">
    <property type="entry name" value="GTB_UDP-GlcNAc_2-Epimerase"/>
    <property type="match status" value="1"/>
</dbReference>
<evidence type="ECO:0000256" key="1">
    <source>
        <dbReference type="ARBA" id="ARBA00023235"/>
    </source>
</evidence>
<dbReference type="EC" id="5.1.3.14" evidence="4"/>
<evidence type="ECO:0000313" key="8">
    <source>
        <dbReference type="EMBL" id="CAA9532724.1"/>
    </source>
</evidence>
<sequence>MADAARSRAGPGLGTEDASSPKIVSIVGTRPEAIKMEPVVRALAERGLEQEIILTGQHRGIASTFDFLPAGQVRELAINMEEQSAGEISETIHFELCDRLDRREASLVIVQGDTSTAYAGAMAARDRSIALAHVEAGLRTHDLQQPWPEEGNRVTIDALADLLFAPSEQAARNLAAEPAIQGTVHVTGNSGIDALFAAPPAPSCLPPPEEGCKRILLTCHRRENQGEPLRQIARACRRMARELPVEIVLPLHPNPQLRRTLERLLGGVAHIRLVEPLGHRATISLMAESWLVLTDSGGIQEEAPALGKPVLVLRNVTERAEAIETDNAELVGTDADRIVRAVTRLVEDEDRYRRMATPSLPFGDGHASARIADAIEQFLAGPTQPPVSLRFARPDGEGLL</sequence>
<dbReference type="PANTHER" id="PTHR43174">
    <property type="entry name" value="UDP-N-ACETYLGLUCOSAMINE 2-EPIMERASE"/>
    <property type="match status" value="1"/>
</dbReference>
<feature type="region of interest" description="Disordered" evidence="6">
    <location>
        <begin position="1"/>
        <end position="20"/>
    </location>
</feature>
<evidence type="ECO:0000256" key="5">
    <source>
        <dbReference type="RuleBase" id="RU003513"/>
    </source>
</evidence>
<dbReference type="GO" id="GO:0008761">
    <property type="term" value="F:UDP-N-acetylglucosamine 2-epimerase activity"/>
    <property type="evidence" value="ECO:0007669"/>
    <property type="project" value="UniProtKB-EC"/>
</dbReference>
<evidence type="ECO:0000256" key="2">
    <source>
        <dbReference type="ARBA" id="ARBA00036080"/>
    </source>
</evidence>
<evidence type="ECO:0000256" key="3">
    <source>
        <dbReference type="ARBA" id="ARBA00038209"/>
    </source>
</evidence>
<dbReference type="Pfam" id="PF02350">
    <property type="entry name" value="Epimerase_2"/>
    <property type="match status" value="1"/>
</dbReference>
<reference evidence="8" key="1">
    <citation type="submission" date="2020-02" db="EMBL/GenBank/DDBJ databases">
        <authorList>
            <person name="Meier V. D."/>
        </authorList>
    </citation>
    <scope>NUCLEOTIDE SEQUENCE</scope>
    <source>
        <strain evidence="8">AVDCRST_MAG23</strain>
    </source>
</reference>
<feature type="domain" description="UDP-N-acetylglucosamine 2-epimerase" evidence="7">
    <location>
        <begin position="43"/>
        <end position="376"/>
    </location>
</feature>
<dbReference type="InterPro" id="IPR029767">
    <property type="entry name" value="WecB-like"/>
</dbReference>
<accession>A0A6J4TUQ0</accession>
<evidence type="ECO:0000256" key="4">
    <source>
        <dbReference type="ARBA" id="ARBA00038858"/>
    </source>
</evidence>
<dbReference type="PANTHER" id="PTHR43174:SF2">
    <property type="entry name" value="UDP-N-ACETYLGLUCOSAMINE 2-EPIMERASE"/>
    <property type="match status" value="1"/>
</dbReference>
<comment type="similarity">
    <text evidence="3 5">Belongs to the UDP-N-acetylglucosamine 2-epimerase family.</text>
</comment>
<dbReference type="NCBIfam" id="TIGR00236">
    <property type="entry name" value="wecB"/>
    <property type="match status" value="1"/>
</dbReference>
<comment type="catalytic activity">
    <reaction evidence="2">
        <text>UDP-N-acetyl-alpha-D-glucosamine = UDP-N-acetyl-alpha-D-mannosamine</text>
        <dbReference type="Rhea" id="RHEA:17213"/>
        <dbReference type="ChEBI" id="CHEBI:57705"/>
        <dbReference type="ChEBI" id="CHEBI:68623"/>
        <dbReference type="EC" id="5.1.3.14"/>
    </reaction>
</comment>
<dbReference type="EMBL" id="CADCWD010000046">
    <property type="protein sequence ID" value="CAA9532724.1"/>
    <property type="molecule type" value="Genomic_DNA"/>
</dbReference>
<dbReference type="Gene3D" id="3.40.50.2000">
    <property type="entry name" value="Glycogen Phosphorylase B"/>
    <property type="match status" value="2"/>
</dbReference>
<dbReference type="SUPFAM" id="SSF53756">
    <property type="entry name" value="UDP-Glycosyltransferase/glycogen phosphorylase"/>
    <property type="match status" value="1"/>
</dbReference>
<name>A0A6J4TUQ0_9SPHN</name>
<dbReference type="InterPro" id="IPR003331">
    <property type="entry name" value="UDP_GlcNAc_Epimerase_2_dom"/>
</dbReference>
<gene>
    <name evidence="8" type="ORF">AVDCRST_MAG23-1177</name>
</gene>
<keyword evidence="1 5" id="KW-0413">Isomerase</keyword>
<evidence type="ECO:0000259" key="7">
    <source>
        <dbReference type="Pfam" id="PF02350"/>
    </source>
</evidence>
<dbReference type="AlphaFoldDB" id="A0A6J4TUQ0"/>